<dbReference type="PANTHER" id="PTHR45916:SF1">
    <property type="entry name" value="STRUCTURAL MAINTENANCE OF CHROMOSOMES PROTEIN 5"/>
    <property type="match status" value="1"/>
</dbReference>
<evidence type="ECO:0000256" key="2">
    <source>
        <dbReference type="SAM" id="Coils"/>
    </source>
</evidence>
<dbReference type="SUPFAM" id="SSF52540">
    <property type="entry name" value="P-loop containing nucleoside triphosphate hydrolases"/>
    <property type="match status" value="1"/>
</dbReference>
<dbReference type="RefSeq" id="WP_163987529.1">
    <property type="nucleotide sequence ID" value="NZ_WUEY01000006.1"/>
</dbReference>
<accession>A0A6L9U6L9</accession>
<keyword evidence="1 2" id="KW-0175">Coiled coil</keyword>
<dbReference type="AlphaFoldDB" id="A0A6L9U6L9"/>
<dbReference type="EMBL" id="WUEY01000006">
    <property type="protein sequence ID" value="NEI71049.1"/>
    <property type="molecule type" value="Genomic_DNA"/>
</dbReference>
<dbReference type="InterPro" id="IPR038729">
    <property type="entry name" value="Rad50/SbcC_AAA"/>
</dbReference>
<reference evidence="4 5" key="1">
    <citation type="submission" date="2019-12" db="EMBL/GenBank/DDBJ databases">
        <title>Rhizobium genotypes associated with high levels of biological nitrogen fixation by grain legumes in a temperate-maritime cropping system.</title>
        <authorList>
            <person name="Maluk M."/>
            <person name="Francesc Ferrando Molina F."/>
            <person name="Lopez Del Egido L."/>
            <person name="Lafos M."/>
            <person name="Langarica-Fuentes A."/>
            <person name="Gebre Yohannes G."/>
            <person name="Young M.W."/>
            <person name="Martin P."/>
            <person name="Gantlett R."/>
            <person name="Kenicer G."/>
            <person name="Hawes C."/>
            <person name="Begg G.S."/>
            <person name="Quilliam R.S."/>
            <person name="Squire G.R."/>
            <person name="Poole P.S."/>
            <person name="Young P.W."/>
            <person name="Iannetta P.M."/>
            <person name="James E.K."/>
        </authorList>
    </citation>
    <scope>NUCLEOTIDE SEQUENCE [LARGE SCALE GENOMIC DNA]</scope>
    <source>
        <strain evidence="4 5">JHI1118</strain>
    </source>
</reference>
<feature type="domain" description="Rad50/SbcC-type AAA" evidence="3">
    <location>
        <begin position="6"/>
        <end position="250"/>
    </location>
</feature>
<protein>
    <submittedName>
        <fullName evidence="4">AAA family ATPase</fullName>
    </submittedName>
</protein>
<comment type="caution">
    <text evidence="4">The sequence shown here is derived from an EMBL/GenBank/DDBJ whole genome shotgun (WGS) entry which is preliminary data.</text>
</comment>
<feature type="coiled-coil region" evidence="2">
    <location>
        <begin position="223"/>
        <end position="257"/>
    </location>
</feature>
<dbReference type="GO" id="GO:0016887">
    <property type="term" value="F:ATP hydrolysis activity"/>
    <property type="evidence" value="ECO:0007669"/>
    <property type="project" value="InterPro"/>
</dbReference>
<dbReference type="GO" id="GO:0000724">
    <property type="term" value="P:double-strand break repair via homologous recombination"/>
    <property type="evidence" value="ECO:0007669"/>
    <property type="project" value="TreeGrafter"/>
</dbReference>
<gene>
    <name evidence="4" type="ORF">GR212_15830</name>
</gene>
<name>A0A6L9U6L9_9HYPH</name>
<evidence type="ECO:0000256" key="1">
    <source>
        <dbReference type="ARBA" id="ARBA00023054"/>
    </source>
</evidence>
<dbReference type="InterPro" id="IPR027417">
    <property type="entry name" value="P-loop_NTPase"/>
</dbReference>
<dbReference type="Pfam" id="PF13476">
    <property type="entry name" value="AAA_23"/>
    <property type="match status" value="1"/>
</dbReference>
<organism evidence="4 5">
    <name type="scientific">Rhizobium lusitanum</name>
    <dbReference type="NCBI Taxonomy" id="293958"/>
    <lineage>
        <taxon>Bacteria</taxon>
        <taxon>Pseudomonadati</taxon>
        <taxon>Pseudomonadota</taxon>
        <taxon>Alphaproteobacteria</taxon>
        <taxon>Hyphomicrobiales</taxon>
        <taxon>Rhizobiaceae</taxon>
        <taxon>Rhizobium/Agrobacterium group</taxon>
        <taxon>Rhizobium</taxon>
    </lineage>
</organism>
<dbReference type="GO" id="GO:0030915">
    <property type="term" value="C:Smc5-Smc6 complex"/>
    <property type="evidence" value="ECO:0007669"/>
    <property type="project" value="TreeGrafter"/>
</dbReference>
<dbReference type="PANTHER" id="PTHR45916">
    <property type="entry name" value="STRUCTURAL MAINTENANCE OF CHROMOSOMES PROTEIN 5"/>
    <property type="match status" value="1"/>
</dbReference>
<evidence type="ECO:0000259" key="3">
    <source>
        <dbReference type="Pfam" id="PF13476"/>
    </source>
</evidence>
<evidence type="ECO:0000313" key="4">
    <source>
        <dbReference type="EMBL" id="NEI71049.1"/>
    </source>
</evidence>
<feature type="coiled-coil region" evidence="2">
    <location>
        <begin position="293"/>
        <end position="327"/>
    </location>
</feature>
<proteinExistence type="predicted"/>
<evidence type="ECO:0000313" key="5">
    <source>
        <dbReference type="Proteomes" id="UP000483035"/>
    </source>
</evidence>
<sequence>MPISYLKVNNYMKVENVEFDPKNGVNEITGANGMGKSSTLNAIATMGGKKEIVWKPIRDGAEEAFIEIHLDGVGASTVRVVRRFWRKENGEVGDSVTVETADGMRAQKPETLLKSWLSAFTFDPLAFTRADDAQQVEILKTFVKDFDFDKEAENRKTAYEKRTDVNRQVRDLKSQVAGISVPAATPEAEIDISALTAELQEVGEFNADIQQRAANRQRVSDEADRFVIEAAQLDEQAATLRRQAQEAEDQAILKREMAASNRKRLEDAGPLPEPKDPGAVRERIASADAINSNVRQKKQLDALISRVNALEEQAATLTKEVEESDARKLEAVKKANLPVDGLSFGDDIILFNGQPLSQASQAEKIRVSVAIATAMSPKLKVALIKDGSLLDKKSWALLEQFADENGLQIFIETVDSERPTAVVIENGNIKNNGILEAAE</sequence>
<dbReference type="Proteomes" id="UP000483035">
    <property type="component" value="Unassembled WGS sequence"/>
</dbReference>
<dbReference type="Gene3D" id="3.40.50.300">
    <property type="entry name" value="P-loop containing nucleotide triphosphate hydrolases"/>
    <property type="match status" value="1"/>
</dbReference>
<dbReference type="GO" id="GO:0003697">
    <property type="term" value="F:single-stranded DNA binding"/>
    <property type="evidence" value="ECO:0007669"/>
    <property type="project" value="TreeGrafter"/>
</dbReference>